<keyword evidence="4" id="KW-0464">Manganese</keyword>
<feature type="binding site" evidence="4">
    <location>
        <position position="116"/>
    </location>
    <ligand>
        <name>Mn(2+)</name>
        <dbReference type="ChEBI" id="CHEBI:29035"/>
        <label>2</label>
    </ligand>
</feature>
<dbReference type="SUPFAM" id="SSF53187">
    <property type="entry name" value="Zn-dependent exopeptidases"/>
    <property type="match status" value="1"/>
</dbReference>
<dbReference type="Proteomes" id="UP000256645">
    <property type="component" value="Unassembled WGS sequence"/>
</dbReference>
<dbReference type="InterPro" id="IPR002933">
    <property type="entry name" value="Peptidase_M20"/>
</dbReference>
<feature type="binding site" evidence="4">
    <location>
        <position position="179"/>
    </location>
    <ligand>
        <name>Mn(2+)</name>
        <dbReference type="ChEBI" id="CHEBI:29035"/>
        <label>2</label>
    </ligand>
</feature>
<gene>
    <name evidence="6" type="ORF">BP6252_05014</name>
</gene>
<dbReference type="EMBL" id="PDLM01000005">
    <property type="protein sequence ID" value="RDW76961.1"/>
    <property type="molecule type" value="Genomic_DNA"/>
</dbReference>
<dbReference type="PIRSF" id="PIRSF005962">
    <property type="entry name" value="Pept_M20D_amidohydro"/>
    <property type="match status" value="1"/>
</dbReference>
<dbReference type="NCBIfam" id="TIGR01891">
    <property type="entry name" value="amidohydrolases"/>
    <property type="match status" value="1"/>
</dbReference>
<name>A0A3D8RT17_9HELO</name>
<feature type="domain" description="Peptidase M20 dimerisation" evidence="5">
    <location>
        <begin position="201"/>
        <end position="295"/>
    </location>
</feature>
<feature type="binding site" evidence="4">
    <location>
        <position position="152"/>
    </location>
    <ligand>
        <name>Mn(2+)</name>
        <dbReference type="ChEBI" id="CHEBI:29035"/>
        <label>2</label>
    </ligand>
</feature>
<comment type="similarity">
    <text evidence="2">Belongs to the peptidase M20A family.</text>
</comment>
<dbReference type="SUPFAM" id="SSF55031">
    <property type="entry name" value="Bacterial exopeptidase dimerisation domain"/>
    <property type="match status" value="1"/>
</dbReference>
<dbReference type="InterPro" id="IPR036264">
    <property type="entry name" value="Bact_exopeptidase_dim_dom"/>
</dbReference>
<dbReference type="InterPro" id="IPR017439">
    <property type="entry name" value="Amidohydrolase"/>
</dbReference>
<feature type="binding site" evidence="4">
    <location>
        <position position="118"/>
    </location>
    <ligand>
        <name>Mn(2+)</name>
        <dbReference type="ChEBI" id="CHEBI:29035"/>
        <label>2</label>
    </ligand>
</feature>
<organism evidence="6 7">
    <name type="scientific">Coleophoma cylindrospora</name>
    <dbReference type="NCBI Taxonomy" id="1849047"/>
    <lineage>
        <taxon>Eukaryota</taxon>
        <taxon>Fungi</taxon>
        <taxon>Dikarya</taxon>
        <taxon>Ascomycota</taxon>
        <taxon>Pezizomycotina</taxon>
        <taxon>Leotiomycetes</taxon>
        <taxon>Helotiales</taxon>
        <taxon>Dermateaceae</taxon>
        <taxon>Coleophoma</taxon>
    </lineage>
</organism>
<evidence type="ECO:0000259" key="5">
    <source>
        <dbReference type="Pfam" id="PF07687"/>
    </source>
</evidence>
<protein>
    <submittedName>
        <fullName evidence="6">Putative amidohydrolase</fullName>
    </submittedName>
</protein>
<dbReference type="Gene3D" id="3.30.70.360">
    <property type="match status" value="1"/>
</dbReference>
<keyword evidence="7" id="KW-1185">Reference proteome</keyword>
<accession>A0A3D8RT17</accession>
<dbReference type="FunFam" id="3.30.70.360:FF:000001">
    <property type="entry name" value="N-acetyldiaminopimelate deacetylase"/>
    <property type="match status" value="1"/>
</dbReference>
<evidence type="ECO:0000313" key="7">
    <source>
        <dbReference type="Proteomes" id="UP000256645"/>
    </source>
</evidence>
<reference evidence="6 7" key="1">
    <citation type="journal article" date="2018" name="IMA Fungus">
        <title>IMA Genome-F 9: Draft genome sequence of Annulohypoxylon stygium, Aspergillus mulundensis, Berkeleyomyces basicola (syn. Thielaviopsis basicola), Ceratocystis smalleyi, two Cercospora beticola strains, Coleophoma cylindrospora, Fusarium fracticaudum, Phialophora cf. hyalina, and Morchella septimelata.</title>
        <authorList>
            <person name="Wingfield B.D."/>
            <person name="Bills G.F."/>
            <person name="Dong Y."/>
            <person name="Huang W."/>
            <person name="Nel W.J."/>
            <person name="Swalarsk-Parry B.S."/>
            <person name="Vaghefi N."/>
            <person name="Wilken P.M."/>
            <person name="An Z."/>
            <person name="de Beer Z.W."/>
            <person name="De Vos L."/>
            <person name="Chen L."/>
            <person name="Duong T.A."/>
            <person name="Gao Y."/>
            <person name="Hammerbacher A."/>
            <person name="Kikkert J.R."/>
            <person name="Li Y."/>
            <person name="Li H."/>
            <person name="Li K."/>
            <person name="Li Q."/>
            <person name="Liu X."/>
            <person name="Ma X."/>
            <person name="Naidoo K."/>
            <person name="Pethybridge S.J."/>
            <person name="Sun J."/>
            <person name="Steenkamp E.T."/>
            <person name="van der Nest M.A."/>
            <person name="van Wyk S."/>
            <person name="Wingfield M.J."/>
            <person name="Xiong C."/>
            <person name="Yue Q."/>
            <person name="Zhang X."/>
        </authorList>
    </citation>
    <scope>NUCLEOTIDE SEQUENCE [LARGE SCALE GENOMIC DNA]</scope>
    <source>
        <strain evidence="6 7">BP6252</strain>
    </source>
</reference>
<dbReference type="OrthoDB" id="6119954at2759"/>
<keyword evidence="3 6" id="KW-0378">Hydrolase</keyword>
<sequence>MAPSKIQELIASRPVDLASYVELYKHFHLHPELSNQEKETAETCAAHLARLADFEIHTHIGGYGLAAVLRNGPGHTILIRGEMDALPVLEQTGLPYSSTITALDAAGTKQPVMHACGHDMHMTCLLAATEVLVGLKDSWSGTLIILFQPAEERGTGAQAMVDDGLYRKIPVPDYVLGQHLMPLRAGSVGSKTGTIMAAADSFIVKLFGSGGHGSMPHRTIDPLMMAANVVVRLQNIISREIDPNDFGVLTVGKLHAGSAENIIADTAEIGIDIRSAQKATREKIIAGVRRIVQAEFIASGATKEPVITQTRTFPETFNDDQMASQVAVEFAQHFGDRFNVDIPRSNVSEDVSILATSQGKPCLFWFFGGVDEKLWDQKTLEGRLMEDIPANHSAYFAPVIAPTMQTGIDTLCIAALTFLTQK</sequence>
<dbReference type="PANTHER" id="PTHR11014">
    <property type="entry name" value="PEPTIDASE M20 FAMILY MEMBER"/>
    <property type="match status" value="1"/>
</dbReference>
<evidence type="ECO:0000256" key="3">
    <source>
        <dbReference type="ARBA" id="ARBA00022801"/>
    </source>
</evidence>
<comment type="cofactor">
    <cofactor evidence="4">
        <name>Mn(2+)</name>
        <dbReference type="ChEBI" id="CHEBI:29035"/>
    </cofactor>
    <text evidence="4">The Mn(2+) ion enhances activity.</text>
</comment>
<proteinExistence type="inferred from homology"/>
<comment type="similarity">
    <text evidence="1">Belongs to the peptidase M20 family.</text>
</comment>
<evidence type="ECO:0000256" key="4">
    <source>
        <dbReference type="PIRSR" id="PIRSR005962-1"/>
    </source>
</evidence>
<dbReference type="InterPro" id="IPR011650">
    <property type="entry name" value="Peptidase_M20_dimer"/>
</dbReference>
<evidence type="ECO:0000313" key="6">
    <source>
        <dbReference type="EMBL" id="RDW76961.1"/>
    </source>
</evidence>
<dbReference type="PANTHER" id="PTHR11014:SF63">
    <property type="entry name" value="METALLOPEPTIDASE, PUTATIVE (AFU_ORTHOLOGUE AFUA_6G09600)-RELATED"/>
    <property type="match status" value="1"/>
</dbReference>
<dbReference type="AlphaFoldDB" id="A0A3D8RT17"/>
<dbReference type="GO" id="GO:0016787">
    <property type="term" value="F:hydrolase activity"/>
    <property type="evidence" value="ECO:0007669"/>
    <property type="project" value="UniProtKB-KW"/>
</dbReference>
<dbReference type="Pfam" id="PF01546">
    <property type="entry name" value="Peptidase_M20"/>
    <property type="match status" value="1"/>
</dbReference>
<comment type="caution">
    <text evidence="6">The sequence shown here is derived from an EMBL/GenBank/DDBJ whole genome shotgun (WGS) entry which is preliminary data.</text>
</comment>
<evidence type="ECO:0000256" key="2">
    <source>
        <dbReference type="ARBA" id="ARBA00006247"/>
    </source>
</evidence>
<dbReference type="Gene3D" id="3.40.630.10">
    <property type="entry name" value="Zn peptidases"/>
    <property type="match status" value="1"/>
</dbReference>
<dbReference type="Pfam" id="PF07687">
    <property type="entry name" value="M20_dimer"/>
    <property type="match status" value="1"/>
</dbReference>
<evidence type="ECO:0000256" key="1">
    <source>
        <dbReference type="ARBA" id="ARBA00006153"/>
    </source>
</evidence>
<dbReference type="GO" id="GO:0046872">
    <property type="term" value="F:metal ion binding"/>
    <property type="evidence" value="ECO:0007669"/>
    <property type="project" value="UniProtKB-KW"/>
</dbReference>
<dbReference type="STRING" id="1849047.A0A3D8RT17"/>
<keyword evidence="4" id="KW-0479">Metal-binding</keyword>